<gene>
    <name evidence="1" type="ORF">EZS28_019968</name>
</gene>
<accession>A0A5J4VPU2</accession>
<dbReference type="Proteomes" id="UP000324800">
    <property type="component" value="Unassembled WGS sequence"/>
</dbReference>
<name>A0A5J4VPU2_9EUKA</name>
<dbReference type="EMBL" id="SNRW01005727">
    <property type="protein sequence ID" value="KAA6384505.1"/>
    <property type="molecule type" value="Genomic_DNA"/>
</dbReference>
<organism evidence="1 2">
    <name type="scientific">Streblomastix strix</name>
    <dbReference type="NCBI Taxonomy" id="222440"/>
    <lineage>
        <taxon>Eukaryota</taxon>
        <taxon>Metamonada</taxon>
        <taxon>Preaxostyla</taxon>
        <taxon>Oxymonadida</taxon>
        <taxon>Streblomastigidae</taxon>
        <taxon>Streblomastix</taxon>
    </lineage>
</organism>
<proteinExistence type="predicted"/>
<evidence type="ECO:0000313" key="2">
    <source>
        <dbReference type="Proteomes" id="UP000324800"/>
    </source>
</evidence>
<reference evidence="1 2" key="1">
    <citation type="submission" date="2019-03" db="EMBL/GenBank/DDBJ databases">
        <title>Single cell metagenomics reveals metabolic interactions within the superorganism composed of flagellate Streblomastix strix and complex community of Bacteroidetes bacteria on its surface.</title>
        <authorList>
            <person name="Treitli S.C."/>
            <person name="Kolisko M."/>
            <person name="Husnik F."/>
            <person name="Keeling P."/>
            <person name="Hampl V."/>
        </authorList>
    </citation>
    <scope>NUCLEOTIDE SEQUENCE [LARGE SCALE GENOMIC DNA]</scope>
    <source>
        <strain evidence="1">ST1C</strain>
    </source>
</reference>
<protein>
    <submittedName>
        <fullName evidence="1">Uncharacterized protein</fullName>
    </submittedName>
</protein>
<evidence type="ECO:0000313" key="1">
    <source>
        <dbReference type="EMBL" id="KAA6384505.1"/>
    </source>
</evidence>
<dbReference type="AlphaFoldDB" id="A0A5J4VPU2"/>
<sequence length="77" mass="8970">MIVSEDSLWRWHDDILLREENILSHEASDAAHAKILNQKSAKYQYLKSSESKYCKKTSLRCATVFQILQMAPLIDMK</sequence>
<comment type="caution">
    <text evidence="1">The sequence shown here is derived from an EMBL/GenBank/DDBJ whole genome shotgun (WGS) entry which is preliminary data.</text>
</comment>